<proteinExistence type="predicted"/>
<dbReference type="KEGG" id="hir:HETIRDRAFT_448109"/>
<dbReference type="eggNOG" id="ENOG502SUYB">
    <property type="taxonomic scope" value="Eukaryota"/>
</dbReference>
<feature type="region of interest" description="Disordered" evidence="1">
    <location>
        <begin position="120"/>
        <end position="150"/>
    </location>
</feature>
<feature type="compositionally biased region" description="Low complexity" evidence="1">
    <location>
        <begin position="134"/>
        <end position="148"/>
    </location>
</feature>
<gene>
    <name evidence="2" type="ORF">HETIRDRAFT_448109</name>
</gene>
<evidence type="ECO:0000313" key="3">
    <source>
        <dbReference type="Proteomes" id="UP000030671"/>
    </source>
</evidence>
<dbReference type="EMBL" id="KI925454">
    <property type="protein sequence ID" value="ETW87643.1"/>
    <property type="molecule type" value="Genomic_DNA"/>
</dbReference>
<feature type="compositionally biased region" description="Low complexity" evidence="1">
    <location>
        <begin position="66"/>
        <end position="77"/>
    </location>
</feature>
<keyword evidence="3" id="KW-1185">Reference proteome</keyword>
<dbReference type="GeneID" id="20675821"/>
<dbReference type="AlphaFoldDB" id="W4KP70"/>
<evidence type="ECO:0000313" key="2">
    <source>
        <dbReference type="EMBL" id="ETW87643.1"/>
    </source>
</evidence>
<dbReference type="HOGENOM" id="CLU_067159_0_0_1"/>
<evidence type="ECO:0000256" key="1">
    <source>
        <dbReference type="SAM" id="MobiDB-lite"/>
    </source>
</evidence>
<name>W4KP70_HETIT</name>
<dbReference type="Proteomes" id="UP000030671">
    <property type="component" value="Unassembled WGS sequence"/>
</dbReference>
<protein>
    <submittedName>
        <fullName evidence="2">Uncharacterized protein</fullName>
    </submittedName>
</protein>
<feature type="region of interest" description="Disordered" evidence="1">
    <location>
        <begin position="1"/>
        <end position="28"/>
    </location>
</feature>
<feature type="compositionally biased region" description="Basic and acidic residues" evidence="1">
    <location>
        <begin position="1"/>
        <end position="21"/>
    </location>
</feature>
<accession>W4KP70</accession>
<dbReference type="InParanoid" id="W4KP70"/>
<dbReference type="OrthoDB" id="3270420at2759"/>
<feature type="compositionally biased region" description="Basic residues" evidence="1">
    <location>
        <begin position="120"/>
        <end position="129"/>
    </location>
</feature>
<feature type="region of interest" description="Disordered" evidence="1">
    <location>
        <begin position="187"/>
        <end position="245"/>
    </location>
</feature>
<feature type="compositionally biased region" description="Basic and acidic residues" evidence="1">
    <location>
        <begin position="80"/>
        <end position="96"/>
    </location>
</feature>
<feature type="region of interest" description="Disordered" evidence="1">
    <location>
        <begin position="66"/>
        <end position="108"/>
    </location>
</feature>
<organism evidence="2 3">
    <name type="scientific">Heterobasidion irregulare (strain TC 32-1)</name>
    <dbReference type="NCBI Taxonomy" id="747525"/>
    <lineage>
        <taxon>Eukaryota</taxon>
        <taxon>Fungi</taxon>
        <taxon>Dikarya</taxon>
        <taxon>Basidiomycota</taxon>
        <taxon>Agaricomycotina</taxon>
        <taxon>Agaricomycetes</taxon>
        <taxon>Russulales</taxon>
        <taxon>Bondarzewiaceae</taxon>
        <taxon>Heterobasidion</taxon>
        <taxon>Heterobasidion annosum species complex</taxon>
    </lineage>
</organism>
<sequence length="286" mass="31318">MAKNSDLMRADDGGLDHDDLSHLTNLPSSSIKSGPVILAGNALQLQLDDLDDPVSFAYGADTVTVSPYISSPESSPPRAYDARTHDPEHGQIDDPSSHTASAHIPRPLAARVRFRSRVRITSGLHRHRERTGSIDDSSGSGSPSSSISAPLRYNAGESTVRGPLAQRLSLLASNAWHRRQFVQAEYDASGGQGASLRADANASERTPLMRGKSSPGYGAGQRHARRHRVMRQGDDQDEESSAEVRSGGAITFGRWPWRAFDRHWWWWQMETTLCCCCLDESDVEDG</sequence>
<reference evidence="2 3" key="1">
    <citation type="journal article" date="2012" name="New Phytol.">
        <title>Insight into trade-off between wood decay and parasitism from the genome of a fungal forest pathogen.</title>
        <authorList>
            <person name="Olson A."/>
            <person name="Aerts A."/>
            <person name="Asiegbu F."/>
            <person name="Belbahri L."/>
            <person name="Bouzid O."/>
            <person name="Broberg A."/>
            <person name="Canback B."/>
            <person name="Coutinho P.M."/>
            <person name="Cullen D."/>
            <person name="Dalman K."/>
            <person name="Deflorio G."/>
            <person name="van Diepen L.T."/>
            <person name="Dunand C."/>
            <person name="Duplessis S."/>
            <person name="Durling M."/>
            <person name="Gonthier P."/>
            <person name="Grimwood J."/>
            <person name="Fossdal C.G."/>
            <person name="Hansson D."/>
            <person name="Henrissat B."/>
            <person name="Hietala A."/>
            <person name="Himmelstrand K."/>
            <person name="Hoffmeister D."/>
            <person name="Hogberg N."/>
            <person name="James T.Y."/>
            <person name="Karlsson M."/>
            <person name="Kohler A."/>
            <person name="Kues U."/>
            <person name="Lee Y.H."/>
            <person name="Lin Y.C."/>
            <person name="Lind M."/>
            <person name="Lindquist E."/>
            <person name="Lombard V."/>
            <person name="Lucas S."/>
            <person name="Lunden K."/>
            <person name="Morin E."/>
            <person name="Murat C."/>
            <person name="Park J."/>
            <person name="Raffaello T."/>
            <person name="Rouze P."/>
            <person name="Salamov A."/>
            <person name="Schmutz J."/>
            <person name="Solheim H."/>
            <person name="Stahlberg J."/>
            <person name="Velez H."/>
            <person name="de Vries R.P."/>
            <person name="Wiebenga A."/>
            <person name="Woodward S."/>
            <person name="Yakovlev I."/>
            <person name="Garbelotto M."/>
            <person name="Martin F."/>
            <person name="Grigoriev I.V."/>
            <person name="Stenlid J."/>
        </authorList>
    </citation>
    <scope>NUCLEOTIDE SEQUENCE [LARGE SCALE GENOMIC DNA]</scope>
    <source>
        <strain evidence="2 3">TC 32-1</strain>
    </source>
</reference>
<dbReference type="RefSeq" id="XP_009541519.1">
    <property type="nucleotide sequence ID" value="XM_009543224.1"/>
</dbReference>